<evidence type="ECO:0000313" key="1">
    <source>
        <dbReference type="EMBL" id="ORC90480.1"/>
    </source>
</evidence>
<name>A0A1X0P257_9TRYP</name>
<sequence>MNPDARPFIPTFARSKTERQIYSRAALKDIELSVIENIRSASLAKIKSIPPAPVNFVSLVKLPSALEFLNVDHVVTLVKGKECSTDAETPLWCSKVQPNALSSSTSNILPHSNQCQHGLEACPIIQEVISSSVRRAASSRLGAVMLQSGDVVLGLLQIALVFEARQSSLRLRLLAEQHPNVLNLIKEYLCGEGYHLPLPSVTAHEDWQTLNSMLKFDWIRDNRTRIFTEISKRWKKRHTQFEQFVYFFEYRDDRPVHPVKNMLTHSTTPVLVSILSGDVMAVVLLARLGFFVPPDYYWDIFSFFAESLLSIRSDGQMYSLMRHLCLHLAERQQALRGDVFNPILPPQKK</sequence>
<dbReference type="EMBL" id="NBCO01000008">
    <property type="protein sequence ID" value="ORC90480.1"/>
    <property type="molecule type" value="Genomic_DNA"/>
</dbReference>
<keyword evidence="2" id="KW-1185">Reference proteome</keyword>
<dbReference type="GeneID" id="39983923"/>
<dbReference type="VEuPathDB" id="TriTrypDB:TM35_000082780"/>
<comment type="caution">
    <text evidence="1">The sequence shown here is derived from an EMBL/GenBank/DDBJ whole genome shotgun (WGS) entry which is preliminary data.</text>
</comment>
<accession>A0A1X0P257</accession>
<dbReference type="OrthoDB" id="278597at2759"/>
<organism evidence="1 2">
    <name type="scientific">Trypanosoma theileri</name>
    <dbReference type="NCBI Taxonomy" id="67003"/>
    <lineage>
        <taxon>Eukaryota</taxon>
        <taxon>Discoba</taxon>
        <taxon>Euglenozoa</taxon>
        <taxon>Kinetoplastea</taxon>
        <taxon>Metakinetoplastina</taxon>
        <taxon>Trypanosomatida</taxon>
        <taxon>Trypanosomatidae</taxon>
        <taxon>Trypanosoma</taxon>
    </lineage>
</organism>
<proteinExistence type="predicted"/>
<protein>
    <submittedName>
        <fullName evidence="1">Uncharacterized protein</fullName>
    </submittedName>
</protein>
<dbReference type="Proteomes" id="UP000192257">
    <property type="component" value="Unassembled WGS sequence"/>
</dbReference>
<gene>
    <name evidence="1" type="ORF">TM35_000082780</name>
</gene>
<evidence type="ECO:0000313" key="2">
    <source>
        <dbReference type="Proteomes" id="UP000192257"/>
    </source>
</evidence>
<reference evidence="1 2" key="1">
    <citation type="submission" date="2017-03" db="EMBL/GenBank/DDBJ databases">
        <title>An alternative strategy for trypanosome survival in the mammalian bloodstream revealed through genome and transcriptome analysis of the ubiquitous bovine parasite Trypanosoma (Megatrypanum) theileri.</title>
        <authorList>
            <person name="Kelly S."/>
            <person name="Ivens A."/>
            <person name="Mott A."/>
            <person name="O'Neill E."/>
            <person name="Emms D."/>
            <person name="Macleod O."/>
            <person name="Voorheis P."/>
            <person name="Matthews J."/>
            <person name="Matthews K."/>
            <person name="Carrington M."/>
        </authorList>
    </citation>
    <scope>NUCLEOTIDE SEQUENCE [LARGE SCALE GENOMIC DNA]</scope>
    <source>
        <strain evidence="1">Edinburgh</strain>
    </source>
</reference>
<dbReference type="RefSeq" id="XP_028884546.1">
    <property type="nucleotide sequence ID" value="XM_029024143.1"/>
</dbReference>
<dbReference type="AlphaFoldDB" id="A0A1X0P257"/>